<keyword evidence="4" id="KW-0812">Transmembrane</keyword>
<dbReference type="PANTHER" id="PTHR21573:SF0">
    <property type="entry name" value="ER MEMBRANE PROTEIN COMPLEX SUBUNIT 1"/>
    <property type="match status" value="1"/>
</dbReference>
<dbReference type="InterPro" id="IPR011678">
    <property type="entry name" value="EMC1_C"/>
</dbReference>
<dbReference type="GO" id="GO:0072546">
    <property type="term" value="C:EMC complex"/>
    <property type="evidence" value="ECO:0007669"/>
    <property type="project" value="InterPro"/>
</dbReference>
<evidence type="ECO:0000256" key="1">
    <source>
        <dbReference type="ARBA" id="ARBA00004115"/>
    </source>
</evidence>
<keyword evidence="7" id="KW-1133">Transmembrane helix</keyword>
<keyword evidence="8" id="KW-0472">Membrane</keyword>
<keyword evidence="6" id="KW-0256">Endoplasmic reticulum</keyword>
<keyword evidence="13" id="KW-1185">Reference proteome</keyword>
<dbReference type="AlphaFoldDB" id="A0A0A8L3K5"/>
<evidence type="ECO:0000259" key="11">
    <source>
        <dbReference type="Pfam" id="PF07774"/>
    </source>
</evidence>
<feature type="signal peptide" evidence="10">
    <location>
        <begin position="1"/>
        <end position="18"/>
    </location>
</feature>
<keyword evidence="5 10" id="KW-0732">Signal</keyword>
<evidence type="ECO:0000256" key="7">
    <source>
        <dbReference type="ARBA" id="ARBA00022989"/>
    </source>
</evidence>
<dbReference type="OrthoDB" id="28092at2759"/>
<evidence type="ECO:0000256" key="8">
    <source>
        <dbReference type="ARBA" id="ARBA00023136"/>
    </source>
</evidence>
<evidence type="ECO:0000256" key="6">
    <source>
        <dbReference type="ARBA" id="ARBA00022824"/>
    </source>
</evidence>
<organism evidence="12 13">
    <name type="scientific">Kluyveromyces dobzhanskii CBS 2104</name>
    <dbReference type="NCBI Taxonomy" id="1427455"/>
    <lineage>
        <taxon>Eukaryota</taxon>
        <taxon>Fungi</taxon>
        <taxon>Dikarya</taxon>
        <taxon>Ascomycota</taxon>
        <taxon>Saccharomycotina</taxon>
        <taxon>Saccharomycetes</taxon>
        <taxon>Saccharomycetales</taxon>
        <taxon>Saccharomycetaceae</taxon>
        <taxon>Kluyveromyces</taxon>
    </lineage>
</organism>
<comment type="similarity">
    <text evidence="2">Belongs to the EMC1 family.</text>
</comment>
<gene>
    <name evidence="12" type="ORF">KLDO_g1016</name>
</gene>
<proteinExistence type="inferred from homology"/>
<feature type="chain" id="PRO_5002039178" description="ER membrane protein complex subunit 1" evidence="10">
    <location>
        <begin position="19"/>
        <end position="722"/>
    </location>
</feature>
<comment type="subcellular location">
    <subcellularLocation>
        <location evidence="1">Endoplasmic reticulum membrane</location>
        <topology evidence="1">Single-pass type I membrane protein</topology>
    </subcellularLocation>
</comment>
<name>A0A0A8L3K5_9SACH</name>
<evidence type="ECO:0000256" key="5">
    <source>
        <dbReference type="ARBA" id="ARBA00022729"/>
    </source>
</evidence>
<accession>A0A0A8L3K5</accession>
<dbReference type="PANTHER" id="PTHR21573">
    <property type="entry name" value="ER MEMBRANE PROTEIN COMPLEX SUBUNIT 1"/>
    <property type="match status" value="1"/>
</dbReference>
<evidence type="ECO:0000256" key="3">
    <source>
        <dbReference type="ARBA" id="ARBA00020824"/>
    </source>
</evidence>
<dbReference type="Pfam" id="PF07774">
    <property type="entry name" value="EMC1_C"/>
    <property type="match status" value="1"/>
</dbReference>
<evidence type="ECO:0000313" key="12">
    <source>
        <dbReference type="EMBL" id="CDO92703.1"/>
    </source>
</evidence>
<evidence type="ECO:0000313" key="13">
    <source>
        <dbReference type="Proteomes" id="UP000031516"/>
    </source>
</evidence>
<reference evidence="12 13" key="1">
    <citation type="submission" date="2014-03" db="EMBL/GenBank/DDBJ databases">
        <title>The genome of Kluyveromyces dobzhanskii.</title>
        <authorList>
            <person name="Nystedt B."/>
            <person name="Astrom S."/>
        </authorList>
    </citation>
    <scope>NUCLEOTIDE SEQUENCE [LARGE SCALE GENOMIC DNA]</scope>
    <source>
        <strain evidence="12 13">CBS 2104</strain>
    </source>
</reference>
<evidence type="ECO:0000256" key="4">
    <source>
        <dbReference type="ARBA" id="ARBA00022692"/>
    </source>
</evidence>
<dbReference type="Proteomes" id="UP000031516">
    <property type="component" value="Unassembled WGS sequence"/>
</dbReference>
<evidence type="ECO:0000256" key="10">
    <source>
        <dbReference type="SAM" id="SignalP"/>
    </source>
</evidence>
<dbReference type="InterPro" id="IPR026895">
    <property type="entry name" value="EMC1"/>
</dbReference>
<comment type="caution">
    <text evidence="12">The sequence shown here is derived from an EMBL/GenBank/DDBJ whole genome shotgun (WGS) entry which is preliminary data.</text>
</comment>
<keyword evidence="9" id="KW-0325">Glycoprotein</keyword>
<sequence>MFLQLVALWILALRFTVAVFDDEAFEIDWQIENLGDVKGVDRLNSSLVFLGETSAGTSIVSFVNATSGDIIERIKLDYYASDIRVKDGNIYLNNGLVLDGSTAFPKSDHSSLFESQERSAFSSTIEDSNLHIAYAERNLIVDIPSTFKQIEYFGWESDKETTELIVSTIENEYHYSRFEDGVLTNHWKRSEDSFDIVAYTTIDQNSNYLDHVKNELLYEQQLNAIEAYKFHVQKSWESLKLYLIGKRFNVGKMLADLITDYDSETLSGLNMRFGFAKQLVVASRSGLVKSFDVLSGSELWSVNSNLEGILKLQLKNETNLLVITSSSIYSIDFTESSPLLKMVDEAPTGYRFNANNDSPTINLVSENDGIFKPYEALNLEHTTPYFVHYEPQTITGFTLENKEFQPTYERKLNTNEYFANHAIREESHVSSLGTILGNRTVLYKYLNPNVGGHLIANSEENSLLLEIFDTVTGESLYSAKHEESVDLSSPINIVIGEYWCVYSYLSMKPLPEQKLVVVELYESLLPDERKSTPGSFVDSLHDNLRPDAITKSYYYPQIINSLALSKTKFGITSKAILLQLNDGSITYLPKYIVNARRKPESEITKEDKEEFMASPYEPTIPINDFFVVNHIRQLHLSNNSRLISISTNLESTTIVCSIGHDIFCTRISPSSQFDKLGASFEKTKVLLTIAALFMLCYILRPMVDQRKLKVKWLVKELDITSI</sequence>
<evidence type="ECO:0000256" key="2">
    <source>
        <dbReference type="ARBA" id="ARBA00007904"/>
    </source>
</evidence>
<feature type="domain" description="ER membrane protein complex subunit 1 C-terminal" evidence="11">
    <location>
        <begin position="497"/>
        <end position="712"/>
    </location>
</feature>
<dbReference type="EMBL" id="CCBQ010000018">
    <property type="protein sequence ID" value="CDO92703.1"/>
    <property type="molecule type" value="Genomic_DNA"/>
</dbReference>
<dbReference type="GO" id="GO:0034975">
    <property type="term" value="P:protein folding in endoplasmic reticulum"/>
    <property type="evidence" value="ECO:0007669"/>
    <property type="project" value="TreeGrafter"/>
</dbReference>
<evidence type="ECO:0000256" key="9">
    <source>
        <dbReference type="ARBA" id="ARBA00023180"/>
    </source>
</evidence>
<protein>
    <recommendedName>
        <fullName evidence="3">ER membrane protein complex subunit 1</fullName>
    </recommendedName>
</protein>